<keyword evidence="4" id="KW-0479">Metal-binding</keyword>
<dbReference type="InterPro" id="IPR057246">
    <property type="entry name" value="CARBOXYPEPT_ZN_1"/>
</dbReference>
<evidence type="ECO:0000313" key="11">
    <source>
        <dbReference type="Proteomes" id="UP001290455"/>
    </source>
</evidence>
<organism evidence="10 11">
    <name type="scientific">Robertmurraya mangrovi</name>
    <dbReference type="NCBI Taxonomy" id="3098077"/>
    <lineage>
        <taxon>Bacteria</taxon>
        <taxon>Bacillati</taxon>
        <taxon>Bacillota</taxon>
        <taxon>Bacilli</taxon>
        <taxon>Bacillales</taxon>
        <taxon>Bacillaceae</taxon>
        <taxon>Robertmurraya</taxon>
    </lineage>
</organism>
<protein>
    <submittedName>
        <fullName evidence="10">M14 family zinc carboxypeptidase</fullName>
    </submittedName>
</protein>
<evidence type="ECO:0000256" key="7">
    <source>
        <dbReference type="ARBA" id="ARBA00023049"/>
    </source>
</evidence>
<evidence type="ECO:0000256" key="3">
    <source>
        <dbReference type="ARBA" id="ARBA00022670"/>
    </source>
</evidence>
<keyword evidence="7" id="KW-0482">Metalloprotease</keyword>
<evidence type="ECO:0000256" key="8">
    <source>
        <dbReference type="PROSITE-ProRule" id="PRU01379"/>
    </source>
</evidence>
<evidence type="ECO:0000256" key="4">
    <source>
        <dbReference type="ARBA" id="ARBA00022723"/>
    </source>
</evidence>
<comment type="similarity">
    <text evidence="2 8">Belongs to the peptidase M14 family.</text>
</comment>
<reference evidence="10 11" key="1">
    <citation type="submission" date="2023-11" db="EMBL/GenBank/DDBJ databases">
        <title>Bacillus jintuensis, isolated from a mudflat on the Beibu Gulf coast.</title>
        <authorList>
            <person name="Li M."/>
        </authorList>
    </citation>
    <scope>NUCLEOTIDE SEQUENCE [LARGE SCALE GENOMIC DNA]</scope>
    <source>
        <strain evidence="10 11">31A1R</strain>
    </source>
</reference>
<dbReference type="GO" id="GO:0004180">
    <property type="term" value="F:carboxypeptidase activity"/>
    <property type="evidence" value="ECO:0007669"/>
    <property type="project" value="UniProtKB-KW"/>
</dbReference>
<dbReference type="SMART" id="SM00631">
    <property type="entry name" value="Zn_pept"/>
    <property type="match status" value="1"/>
</dbReference>
<evidence type="ECO:0000259" key="9">
    <source>
        <dbReference type="PROSITE" id="PS52035"/>
    </source>
</evidence>
<dbReference type="Proteomes" id="UP001290455">
    <property type="component" value="Unassembled WGS sequence"/>
</dbReference>
<accession>A0ABU5J3K3</accession>
<evidence type="ECO:0000256" key="1">
    <source>
        <dbReference type="ARBA" id="ARBA00001947"/>
    </source>
</evidence>
<keyword evidence="10" id="KW-0121">Carboxypeptidase</keyword>
<gene>
    <name evidence="10" type="ORF">SM124_19670</name>
</gene>
<name>A0ABU5J3K3_9BACI</name>
<dbReference type="Gene3D" id="3.40.630.10">
    <property type="entry name" value="Zn peptidases"/>
    <property type="match status" value="1"/>
</dbReference>
<proteinExistence type="inferred from homology"/>
<dbReference type="PRINTS" id="PR00765">
    <property type="entry name" value="CRBOXYPTASEA"/>
</dbReference>
<keyword evidence="5" id="KW-0378">Hydrolase</keyword>
<evidence type="ECO:0000256" key="2">
    <source>
        <dbReference type="ARBA" id="ARBA00005988"/>
    </source>
</evidence>
<dbReference type="PROSITE" id="PS00132">
    <property type="entry name" value="CARBOXYPEPT_ZN_1"/>
    <property type="match status" value="1"/>
</dbReference>
<comment type="cofactor">
    <cofactor evidence="1">
        <name>Zn(2+)</name>
        <dbReference type="ChEBI" id="CHEBI:29105"/>
    </cofactor>
</comment>
<evidence type="ECO:0000313" key="10">
    <source>
        <dbReference type="EMBL" id="MDZ5473942.1"/>
    </source>
</evidence>
<dbReference type="PROSITE" id="PS52035">
    <property type="entry name" value="PEPTIDASE_M14"/>
    <property type="match status" value="1"/>
</dbReference>
<evidence type="ECO:0000256" key="5">
    <source>
        <dbReference type="ARBA" id="ARBA00022801"/>
    </source>
</evidence>
<sequence>MTLVIILTFPSISLADKKDIVDPTVIYTYKKLEEDIRAIQKKYHKNLEVKVIGKSHFGRKIYAAKLGKGKKSIFLIGSHHGREWLTTTLIMKMLEEYTKSYSKGKDYGEYSTSILDEVSIWFIPMLNPDGVTIQQGFIEEFPKYYQLRLLMINQFKEDFSRWKANGKGIDLNRQYPAGWDQLNEKPAFPSYQFYKGRKPVQAREVKIMTDFTKEKKPLLAVAYHSSGREIYWEYKNGKHLDRDYIFAKKTSNLTGYRLAKPSKKASGGGYTDWFITNFHRPALTIEICPIVKETNPPLLTFQEEWSRNKFVGIMLARESKRIIERK</sequence>
<keyword evidence="3" id="KW-0645">Protease</keyword>
<feature type="active site" description="Proton donor/acceptor" evidence="8">
    <location>
        <position position="286"/>
    </location>
</feature>
<dbReference type="PANTHER" id="PTHR11705">
    <property type="entry name" value="PROTEASE FAMILY M14 CARBOXYPEPTIDASE A,B"/>
    <property type="match status" value="1"/>
</dbReference>
<dbReference type="EMBL" id="JAXOFX010000018">
    <property type="protein sequence ID" value="MDZ5473942.1"/>
    <property type="molecule type" value="Genomic_DNA"/>
</dbReference>
<dbReference type="PANTHER" id="PTHR11705:SF143">
    <property type="entry name" value="SLL0236 PROTEIN"/>
    <property type="match status" value="1"/>
</dbReference>
<dbReference type="InterPro" id="IPR000834">
    <property type="entry name" value="Peptidase_M14"/>
</dbReference>
<keyword evidence="6" id="KW-0862">Zinc</keyword>
<dbReference type="SUPFAM" id="SSF53187">
    <property type="entry name" value="Zn-dependent exopeptidases"/>
    <property type="match status" value="1"/>
</dbReference>
<evidence type="ECO:0000256" key="6">
    <source>
        <dbReference type="ARBA" id="ARBA00022833"/>
    </source>
</evidence>
<feature type="domain" description="Peptidase M14" evidence="9">
    <location>
        <begin position="25"/>
        <end position="319"/>
    </location>
</feature>
<comment type="caution">
    <text evidence="10">The sequence shown here is derived from an EMBL/GenBank/DDBJ whole genome shotgun (WGS) entry which is preliminary data.</text>
</comment>
<dbReference type="Pfam" id="PF00246">
    <property type="entry name" value="Peptidase_M14"/>
    <property type="match status" value="1"/>
</dbReference>
<keyword evidence="11" id="KW-1185">Reference proteome</keyword>